<evidence type="ECO:0000259" key="2">
    <source>
        <dbReference type="Pfam" id="PF01464"/>
    </source>
</evidence>
<organism evidence="3 4">
    <name type="scientific">Clostridium baratii str. Sullivan</name>
    <dbReference type="NCBI Taxonomy" id="1415775"/>
    <lineage>
        <taxon>Bacteria</taxon>
        <taxon>Bacillati</taxon>
        <taxon>Bacillota</taxon>
        <taxon>Clostridia</taxon>
        <taxon>Eubacteriales</taxon>
        <taxon>Clostridiaceae</taxon>
        <taxon>Clostridium</taxon>
    </lineage>
</organism>
<accession>A0A0A7FWR1</accession>
<keyword evidence="1" id="KW-1133">Transmembrane helix</keyword>
<dbReference type="CDD" id="cd16896">
    <property type="entry name" value="LT_Slt70-like"/>
    <property type="match status" value="1"/>
</dbReference>
<dbReference type="OrthoDB" id="9815002at2"/>
<dbReference type="PANTHER" id="PTHR37423:SF2">
    <property type="entry name" value="MEMBRANE-BOUND LYTIC MUREIN TRANSGLYCOSYLASE C"/>
    <property type="match status" value="1"/>
</dbReference>
<dbReference type="STRING" id="1561.NPD11_1016"/>
<dbReference type="InterPro" id="IPR023346">
    <property type="entry name" value="Lysozyme-like_dom_sf"/>
</dbReference>
<reference evidence="3 4" key="1">
    <citation type="journal article" date="2015" name="Infect. Genet. Evol.">
        <title>Genomic sequences of six botulinum neurotoxin-producing strains representing three clostridial species illustrate the mobility and diversity of botulinum neurotoxin genes.</title>
        <authorList>
            <person name="Smith T.J."/>
            <person name="Hill K.K."/>
            <person name="Xie G."/>
            <person name="Foley B.T."/>
            <person name="Williamson C.H."/>
            <person name="Foster J.T."/>
            <person name="Johnson S.L."/>
            <person name="Chertkov O."/>
            <person name="Teshima H."/>
            <person name="Gibbons H.S."/>
            <person name="Johnsky L.A."/>
            <person name="Karavis M.A."/>
            <person name="Smith L.A."/>
        </authorList>
    </citation>
    <scope>NUCLEOTIDE SEQUENCE [LARGE SCALE GENOMIC DNA]</scope>
    <source>
        <strain evidence="3">Sullivan</strain>
    </source>
</reference>
<evidence type="ECO:0000313" key="3">
    <source>
        <dbReference type="EMBL" id="AIY84028.1"/>
    </source>
</evidence>
<sequence>MKLRRIVVWIVIIFLAFTGIKFGVKKYAFPYKHKEVIDKYSKEYNLDPLFVLSIIKAESKFDKSARSHKDAIGLMQITESTGKWIAGQMGIEDFSSDMLYDENMNIKMGCWYLNNLYNEFQNKDLVISAYNAGRGNVNKWLKDNNYSKDGKKIHYIPFPETKNYVDKVNIYYKIYKYLYD</sequence>
<dbReference type="eggNOG" id="COG0741">
    <property type="taxonomic scope" value="Bacteria"/>
</dbReference>
<feature type="domain" description="Transglycosylase SLT" evidence="2">
    <location>
        <begin position="36"/>
        <end position="148"/>
    </location>
</feature>
<dbReference type="EMBL" id="CP006905">
    <property type="protein sequence ID" value="AIY84028.1"/>
    <property type="molecule type" value="Genomic_DNA"/>
</dbReference>
<evidence type="ECO:0000313" key="4">
    <source>
        <dbReference type="Proteomes" id="UP000030635"/>
    </source>
</evidence>
<gene>
    <name evidence="3" type="ORF">U729_1996</name>
</gene>
<dbReference type="AlphaFoldDB" id="A0A0A7FWR1"/>
<protein>
    <submittedName>
        <fullName evidence="3">Transglycosylase SLT domain protein</fullName>
    </submittedName>
</protein>
<dbReference type="Pfam" id="PF01464">
    <property type="entry name" value="SLT"/>
    <property type="match status" value="1"/>
</dbReference>
<dbReference type="RefSeq" id="WP_039314330.1">
    <property type="nucleotide sequence ID" value="NZ_CP006905.1"/>
</dbReference>
<proteinExistence type="predicted"/>
<dbReference type="KEGG" id="cbv:U729_1996"/>
<name>A0A0A7FWR1_9CLOT</name>
<dbReference type="InterPro" id="IPR008258">
    <property type="entry name" value="Transglycosylase_SLT_dom_1"/>
</dbReference>
<keyword evidence="1" id="KW-0812">Transmembrane</keyword>
<dbReference type="HOGENOM" id="CLU_065765_7_0_9"/>
<evidence type="ECO:0000256" key="1">
    <source>
        <dbReference type="SAM" id="Phobius"/>
    </source>
</evidence>
<keyword evidence="1" id="KW-0472">Membrane</keyword>
<dbReference type="PANTHER" id="PTHR37423">
    <property type="entry name" value="SOLUBLE LYTIC MUREIN TRANSGLYCOSYLASE-RELATED"/>
    <property type="match status" value="1"/>
</dbReference>
<keyword evidence="4" id="KW-1185">Reference proteome</keyword>
<dbReference type="Proteomes" id="UP000030635">
    <property type="component" value="Chromosome"/>
</dbReference>
<feature type="transmembrane region" description="Helical" evidence="1">
    <location>
        <begin position="6"/>
        <end position="24"/>
    </location>
</feature>
<dbReference type="SUPFAM" id="SSF53955">
    <property type="entry name" value="Lysozyme-like"/>
    <property type="match status" value="1"/>
</dbReference>
<dbReference type="Gene3D" id="1.10.530.10">
    <property type="match status" value="1"/>
</dbReference>